<evidence type="ECO:0000313" key="10">
    <source>
        <dbReference type="Proteomes" id="UP000270296"/>
    </source>
</evidence>
<evidence type="ECO:0000313" key="9">
    <source>
        <dbReference type="EMBL" id="VDP51322.1"/>
    </source>
</evidence>
<evidence type="ECO:0000256" key="2">
    <source>
        <dbReference type="ARBA" id="ARBA00009085"/>
    </source>
</evidence>
<dbReference type="PANTHER" id="PTHR24006:SF888">
    <property type="entry name" value="UBIQUITIN CARBOXYL-TERMINAL HYDROLASE 30"/>
    <property type="match status" value="1"/>
</dbReference>
<evidence type="ECO:0000256" key="6">
    <source>
        <dbReference type="ARBA" id="ARBA00022801"/>
    </source>
</evidence>
<keyword evidence="5" id="KW-0833">Ubl conjugation pathway</keyword>
<dbReference type="GO" id="GO:0016579">
    <property type="term" value="P:protein deubiquitination"/>
    <property type="evidence" value="ECO:0007669"/>
    <property type="project" value="InterPro"/>
</dbReference>
<dbReference type="PANTHER" id="PTHR24006">
    <property type="entry name" value="UBIQUITIN CARBOXYL-TERMINAL HYDROLASE"/>
    <property type="match status" value="1"/>
</dbReference>
<proteinExistence type="inferred from homology"/>
<keyword evidence="7" id="KW-0788">Thiol protease</keyword>
<evidence type="ECO:0000256" key="1">
    <source>
        <dbReference type="ARBA" id="ARBA00000707"/>
    </source>
</evidence>
<protein>
    <recommendedName>
        <fullName evidence="3">ubiquitinyl hydrolase 1</fullName>
        <ecNumber evidence="3">3.4.19.12</ecNumber>
    </recommendedName>
</protein>
<dbReference type="InterPro" id="IPR038765">
    <property type="entry name" value="Papain-like_cys_pep_sf"/>
</dbReference>
<keyword evidence="10" id="KW-1185">Reference proteome</keyword>
<dbReference type="WBParaSite" id="SBAD_0001313901-mRNA-1">
    <property type="protein sequence ID" value="SBAD_0001313901-mRNA-1"/>
    <property type="gene ID" value="SBAD_0001313901"/>
</dbReference>
<reference evidence="9 10" key="2">
    <citation type="submission" date="2018-11" db="EMBL/GenBank/DDBJ databases">
        <authorList>
            <consortium name="Pathogen Informatics"/>
        </authorList>
    </citation>
    <scope>NUCLEOTIDE SEQUENCE [LARGE SCALE GENOMIC DNA]</scope>
</reference>
<feature type="domain" description="USP" evidence="8">
    <location>
        <begin position="20"/>
        <end position="209"/>
    </location>
</feature>
<dbReference type="SUPFAM" id="SSF54001">
    <property type="entry name" value="Cysteine proteinases"/>
    <property type="match status" value="1"/>
</dbReference>
<dbReference type="InterPro" id="IPR050164">
    <property type="entry name" value="Peptidase_C19"/>
</dbReference>
<dbReference type="AlphaFoldDB" id="A0A183JA31"/>
<dbReference type="OrthoDB" id="2248014at2759"/>
<keyword evidence="4" id="KW-0645">Protease</keyword>
<evidence type="ECO:0000256" key="5">
    <source>
        <dbReference type="ARBA" id="ARBA00022786"/>
    </source>
</evidence>
<sequence length="209" mass="24383">EGFSIPWNHFYCAFFLEKLHGLANLGKTCFANALLQSLSACPTFVSWLESIPITDEMVFLKALLELIKGLNRRSTTELSAESILTSLKSHRWQVDAYREQDIFELFNKVRLMSCLRQSFAPELIRDKQCERCERRDAIMGDSIHPNGNMTRQQRFSRLPKCLIFLIQRTVWFSDLQARKLTKPIEMQEFVDLRSYMYHSGDVPSEYSAK</sequence>
<dbReference type="Proteomes" id="UP000270296">
    <property type="component" value="Unassembled WGS sequence"/>
</dbReference>
<comment type="catalytic activity">
    <reaction evidence="1">
        <text>Thiol-dependent hydrolysis of ester, thioester, amide, peptide and isopeptide bonds formed by the C-terminal Gly of ubiquitin (a 76-residue protein attached to proteins as an intracellular targeting signal).</text>
        <dbReference type="EC" id="3.4.19.12"/>
    </reaction>
</comment>
<gene>
    <name evidence="9" type="ORF">SBAD_LOCUS12729</name>
</gene>
<comment type="similarity">
    <text evidence="2">Belongs to the peptidase C19 family.</text>
</comment>
<dbReference type="GO" id="GO:0006508">
    <property type="term" value="P:proteolysis"/>
    <property type="evidence" value="ECO:0007669"/>
    <property type="project" value="UniProtKB-KW"/>
</dbReference>
<dbReference type="EC" id="3.4.19.12" evidence="3"/>
<dbReference type="EMBL" id="UZAM01018623">
    <property type="protein sequence ID" value="VDP51322.1"/>
    <property type="molecule type" value="Genomic_DNA"/>
</dbReference>
<dbReference type="GO" id="GO:0004843">
    <property type="term" value="F:cysteine-type deubiquitinase activity"/>
    <property type="evidence" value="ECO:0007669"/>
    <property type="project" value="UniProtKB-EC"/>
</dbReference>
<dbReference type="Pfam" id="PF00443">
    <property type="entry name" value="UCH"/>
    <property type="match status" value="1"/>
</dbReference>
<dbReference type="InterPro" id="IPR028889">
    <property type="entry name" value="USP"/>
</dbReference>
<dbReference type="InterPro" id="IPR001394">
    <property type="entry name" value="Peptidase_C19_UCH"/>
</dbReference>
<accession>A0A183JA31</accession>
<name>A0A183JA31_9BILA</name>
<reference evidence="11" key="1">
    <citation type="submission" date="2016-06" db="UniProtKB">
        <authorList>
            <consortium name="WormBaseParasite"/>
        </authorList>
    </citation>
    <scope>IDENTIFICATION</scope>
</reference>
<organism evidence="11">
    <name type="scientific">Soboliphyme baturini</name>
    <dbReference type="NCBI Taxonomy" id="241478"/>
    <lineage>
        <taxon>Eukaryota</taxon>
        <taxon>Metazoa</taxon>
        <taxon>Ecdysozoa</taxon>
        <taxon>Nematoda</taxon>
        <taxon>Enoplea</taxon>
        <taxon>Dorylaimia</taxon>
        <taxon>Dioctophymatida</taxon>
        <taxon>Dioctophymatoidea</taxon>
        <taxon>Soboliphymatidae</taxon>
        <taxon>Soboliphyme</taxon>
    </lineage>
</organism>
<evidence type="ECO:0000256" key="4">
    <source>
        <dbReference type="ARBA" id="ARBA00022670"/>
    </source>
</evidence>
<evidence type="ECO:0000313" key="11">
    <source>
        <dbReference type="WBParaSite" id="SBAD_0001313901-mRNA-1"/>
    </source>
</evidence>
<dbReference type="GO" id="GO:0005634">
    <property type="term" value="C:nucleus"/>
    <property type="evidence" value="ECO:0007669"/>
    <property type="project" value="TreeGrafter"/>
</dbReference>
<evidence type="ECO:0000256" key="7">
    <source>
        <dbReference type="ARBA" id="ARBA00022807"/>
    </source>
</evidence>
<keyword evidence="6" id="KW-0378">Hydrolase</keyword>
<dbReference type="PROSITE" id="PS50235">
    <property type="entry name" value="USP_3"/>
    <property type="match status" value="1"/>
</dbReference>
<evidence type="ECO:0000256" key="3">
    <source>
        <dbReference type="ARBA" id="ARBA00012759"/>
    </source>
</evidence>
<evidence type="ECO:0000259" key="8">
    <source>
        <dbReference type="PROSITE" id="PS50235"/>
    </source>
</evidence>
<dbReference type="Gene3D" id="3.90.70.10">
    <property type="entry name" value="Cysteine proteinases"/>
    <property type="match status" value="2"/>
</dbReference>
<dbReference type="GO" id="GO:0005829">
    <property type="term" value="C:cytosol"/>
    <property type="evidence" value="ECO:0007669"/>
    <property type="project" value="TreeGrafter"/>
</dbReference>